<evidence type="ECO:0000256" key="1">
    <source>
        <dbReference type="SAM" id="MobiDB-lite"/>
    </source>
</evidence>
<dbReference type="AlphaFoldDB" id="A0AAJ4XQC8"/>
<sequence>MNEREESVYYMPEGRPELPNERKLLPKGSENKESREQTRMAKKPSDQPSQKGGNLPEEHSSIDANNIMLFLDEGFRMQTTSRICRTSNGIEADAMDDETLSPSCA</sequence>
<evidence type="ECO:0000313" key="3">
    <source>
        <dbReference type="Proteomes" id="UP001294444"/>
    </source>
</evidence>
<dbReference type="Proteomes" id="UP001294444">
    <property type="component" value="Unassembled WGS sequence"/>
</dbReference>
<keyword evidence="3" id="KW-1185">Reference proteome</keyword>
<dbReference type="EMBL" id="OAPG01000016">
    <property type="protein sequence ID" value="SNX86855.1"/>
    <property type="molecule type" value="Genomic_DNA"/>
</dbReference>
<accession>A0AAJ4XQC8</accession>
<gene>
    <name evidence="2" type="ORF">MEPE_05564</name>
</gene>
<proteinExistence type="predicted"/>
<name>A0AAJ4XQC8_9BASI</name>
<feature type="compositionally biased region" description="Basic and acidic residues" evidence="1">
    <location>
        <begin position="14"/>
        <end position="45"/>
    </location>
</feature>
<comment type="caution">
    <text evidence="2">The sequence shown here is derived from an EMBL/GenBank/DDBJ whole genome shotgun (WGS) entry which is preliminary data.</text>
</comment>
<reference evidence="2" key="1">
    <citation type="submission" date="2023-10" db="EMBL/GenBank/DDBJ databases">
        <authorList>
            <person name="Guldener U."/>
        </authorList>
    </citation>
    <scope>NUCLEOTIDE SEQUENCE</scope>
    <source>
        <strain evidence="2">Mp4</strain>
    </source>
</reference>
<feature type="region of interest" description="Disordered" evidence="1">
    <location>
        <begin position="1"/>
        <end position="61"/>
    </location>
</feature>
<protein>
    <submittedName>
        <fullName evidence="2">Uncharacterized protein</fullName>
    </submittedName>
</protein>
<organism evidence="2 3">
    <name type="scientific">Melanopsichium pennsylvanicum</name>
    <dbReference type="NCBI Taxonomy" id="63383"/>
    <lineage>
        <taxon>Eukaryota</taxon>
        <taxon>Fungi</taxon>
        <taxon>Dikarya</taxon>
        <taxon>Basidiomycota</taxon>
        <taxon>Ustilaginomycotina</taxon>
        <taxon>Ustilaginomycetes</taxon>
        <taxon>Ustilaginales</taxon>
        <taxon>Ustilaginaceae</taxon>
        <taxon>Melanopsichium</taxon>
    </lineage>
</organism>
<evidence type="ECO:0000313" key="2">
    <source>
        <dbReference type="EMBL" id="SNX86855.1"/>
    </source>
</evidence>